<organism evidence="1">
    <name type="scientific">Hyalangium minutum</name>
    <dbReference type="NCBI Taxonomy" id="394096"/>
    <lineage>
        <taxon>Bacteria</taxon>
        <taxon>Pseudomonadati</taxon>
        <taxon>Myxococcota</taxon>
        <taxon>Myxococcia</taxon>
        <taxon>Myxococcales</taxon>
        <taxon>Cystobacterineae</taxon>
        <taxon>Archangiaceae</taxon>
        <taxon>Hyalangium</taxon>
    </lineage>
</organism>
<name>A0A3S7UU97_9BACT</name>
<dbReference type="AlphaFoldDB" id="A0A3S7UU97"/>
<sequence length="180" mass="19832">MDWVQMGCWASFGLLVAVQLVHTLRNTNRWPFVAQNMFSHAVPAVTPRLMVVLHDSLGGSRVVFPYSVLPVEFFRAQRLLYQVFVEGDDAERQERFAVTMLDRLNEAPWAALDEVEASVRPPPGARFVGFELVLYEYALEAYVAGAELASIQRPLETLCAVHLASPGAEPTPEAAAGSAS</sequence>
<protein>
    <submittedName>
        <fullName evidence="1">Uncharacterized protein</fullName>
    </submittedName>
</protein>
<evidence type="ECO:0000313" key="1">
    <source>
        <dbReference type="EMBL" id="AYM52312.1"/>
    </source>
</evidence>
<accession>A0A3S7UU97</accession>
<proteinExistence type="predicted"/>
<reference evidence="1" key="1">
    <citation type="journal article" date="2018" name="J. Ind. Microbiol. Biotechnol.">
        <title>Genome mining reveals uncommon alkylpyrones as type III PKS products from myxobacteria.</title>
        <authorList>
            <person name="Hug J.J."/>
            <person name="Panter F."/>
            <person name="Krug D."/>
            <person name="Muller R."/>
        </authorList>
    </citation>
    <scope>NUCLEOTIDE SEQUENCE</scope>
    <source>
        <strain evidence="1">MCy4189</strain>
    </source>
</reference>
<dbReference type="EMBL" id="MH908871">
    <property type="protein sequence ID" value="AYM52312.1"/>
    <property type="molecule type" value="Genomic_DNA"/>
</dbReference>